<dbReference type="InterPro" id="IPR019734">
    <property type="entry name" value="TPR_rpt"/>
</dbReference>
<evidence type="ECO:0000256" key="2">
    <source>
        <dbReference type="ARBA" id="ARBA00022741"/>
    </source>
</evidence>
<evidence type="ECO:0000256" key="6">
    <source>
        <dbReference type="PROSITE-ProRule" id="PRU10141"/>
    </source>
</evidence>
<sequence>MSASPPDIVFSIGPFNLYERIGRGGMGEVWRAVHRSSGTPAALKVVTAEYARDEAFRESFHREVRAMARLDHPSIVRVFDYGRIDAHSAGACDGALVQGSPYVAIELAPDGSLADIMQRGYAWSDVRQILLSVLDALAHSHARGLLHRDIKPDNVLAARHGGERHWKLTDFGIAQSIDAIDVDQPDALVGTPVYMAPEQFSGTWRDFGPATDLYALGCMAYQLVCGHLPFDASTPLKVAFMHLNDPPAPLDPRFEVPTGLDDWIGRLLQKDPSARFEKAADAARALAELSGGSSDTLKTIATQAAPTVVAPGIPTLPTPPPMTGSGPTRISNPELQELLADADRHAHRANQVPPGSSHPYEPDCVPLNWRPSSTPQPHSLVGVSPRLYGLRAIPVVGREPQRDQLWEALRSVAKERRPRLVVLDGPSGCGKSCLAQWLCERADEVGAANTLRATHSPEWSPNDGLRGMVTRWANSSGLSDEETRSRLTKLLDVADDEHYRWLVDDLTGLVCGADAETVNLADQIQAVFEVLRRLASPRPLVVWLDDLQWAESSMRLLEHIGAHADTQMPVLFCATVQSEALAERDVMADRLAAQLEASHAQLIELEALSSSENRALIDELLQLDEALAQRVARRVAGNPLFAVQLVGDWVERGWLVADQRGFRLREGVHAELPDDLHTVWVERIERVLAGRPSDDTTALWLAALLGRDVDAQEWGKACWRAGVPARATLFERLVELKLAERLDSGWRFVHGMLRESLLRQARAADGWAKLNRQTAAALETLADQANRPDLAPRIGRLLLRGGDTERAISFLSAGAKFLLSRDDFVAAEELVDLLFSACDDVGDAALAARLEGELVRGKLLSATRRIEQAVALSERVYALAIQQGWKRIAADALALRCKIEQVAGRLRGAALYARRALDIYKDIGDREGEVRALLRLGDNGSYVGEHEEAVEYYRAALQLADELGLVQLQAWCRWGIGYCLQQTMRLDEAREHLEVARELFEAAGQPRNEMSVVAGLSDLDRHTGHYARAKERALRVYRFMEARGGSLMIPSLNVAMIYFYEGDVAHAIEWTRRAEDLAPSMDRGWTMLHLLRLAIATYQGDINPWETRFAMLTATLEESGFVDIDLPLMLERVAQEAVRHHHGAHAAQALTLAADLWEQTHILERAHQARQRAASLAPA</sequence>
<evidence type="ECO:0000256" key="3">
    <source>
        <dbReference type="ARBA" id="ARBA00022777"/>
    </source>
</evidence>
<dbReference type="AlphaFoldDB" id="A0A4Y6PMC1"/>
<dbReference type="GO" id="GO:0005524">
    <property type="term" value="F:ATP binding"/>
    <property type="evidence" value="ECO:0007669"/>
    <property type="project" value="UniProtKB-UniRule"/>
</dbReference>
<keyword evidence="3" id="KW-0418">Kinase</keyword>
<accession>A0A5B8Y2N2</accession>
<dbReference type="Gene3D" id="1.10.510.10">
    <property type="entry name" value="Transferase(Phosphotransferase) domain 1"/>
    <property type="match status" value="1"/>
</dbReference>
<dbReference type="CDD" id="cd14014">
    <property type="entry name" value="STKc_PknB_like"/>
    <property type="match status" value="1"/>
</dbReference>
<evidence type="ECO:0000256" key="5">
    <source>
        <dbReference type="PROSITE-ProRule" id="PRU00339"/>
    </source>
</evidence>
<evidence type="ECO:0000313" key="8">
    <source>
        <dbReference type="EMBL" id="QDG49422.1"/>
    </source>
</evidence>
<dbReference type="InterPro" id="IPR011990">
    <property type="entry name" value="TPR-like_helical_dom_sf"/>
</dbReference>
<feature type="binding site" evidence="6">
    <location>
        <position position="44"/>
    </location>
    <ligand>
        <name>ATP</name>
        <dbReference type="ChEBI" id="CHEBI:30616"/>
    </ligand>
</feature>
<dbReference type="Pfam" id="PF13191">
    <property type="entry name" value="AAA_16"/>
    <property type="match status" value="1"/>
</dbReference>
<gene>
    <name evidence="8" type="ORF">FIV42_01315</name>
</gene>
<accession>A0A4Y6PMC1</accession>
<dbReference type="InterPro" id="IPR000719">
    <property type="entry name" value="Prot_kinase_dom"/>
</dbReference>
<dbReference type="GO" id="GO:0004674">
    <property type="term" value="F:protein serine/threonine kinase activity"/>
    <property type="evidence" value="ECO:0007669"/>
    <property type="project" value="TreeGrafter"/>
</dbReference>
<evidence type="ECO:0000259" key="7">
    <source>
        <dbReference type="PROSITE" id="PS50011"/>
    </source>
</evidence>
<dbReference type="InterPro" id="IPR017441">
    <property type="entry name" value="Protein_kinase_ATP_BS"/>
</dbReference>
<keyword evidence="4 6" id="KW-0067">ATP-binding</keyword>
<dbReference type="PROSITE" id="PS50011">
    <property type="entry name" value="PROTEIN_KINASE_DOM"/>
    <property type="match status" value="1"/>
</dbReference>
<evidence type="ECO:0000313" key="9">
    <source>
        <dbReference type="Proteomes" id="UP000315995"/>
    </source>
</evidence>
<evidence type="ECO:0000256" key="1">
    <source>
        <dbReference type="ARBA" id="ARBA00022679"/>
    </source>
</evidence>
<dbReference type="Gene3D" id="3.40.50.300">
    <property type="entry name" value="P-loop containing nucleotide triphosphate hydrolases"/>
    <property type="match status" value="1"/>
</dbReference>
<dbReference type="RefSeq" id="WP_141195920.1">
    <property type="nucleotide sequence ID" value="NZ_CP041186.1"/>
</dbReference>
<dbReference type="SUPFAM" id="SSF48452">
    <property type="entry name" value="TPR-like"/>
    <property type="match status" value="1"/>
</dbReference>
<dbReference type="OrthoDB" id="5477118at2"/>
<dbReference type="Pfam" id="PF00069">
    <property type="entry name" value="Pkinase"/>
    <property type="match status" value="1"/>
</dbReference>
<dbReference type="Proteomes" id="UP000315995">
    <property type="component" value="Chromosome"/>
</dbReference>
<dbReference type="SUPFAM" id="SSF56112">
    <property type="entry name" value="Protein kinase-like (PK-like)"/>
    <property type="match status" value="1"/>
</dbReference>
<proteinExistence type="predicted"/>
<protein>
    <recommendedName>
        <fullName evidence="7">Protein kinase domain-containing protein</fullName>
    </recommendedName>
</protein>
<dbReference type="SMART" id="SM00028">
    <property type="entry name" value="TPR"/>
    <property type="match status" value="4"/>
</dbReference>
<dbReference type="SMART" id="SM00220">
    <property type="entry name" value="S_TKc"/>
    <property type="match status" value="1"/>
</dbReference>
<dbReference type="InterPro" id="IPR027417">
    <property type="entry name" value="P-loop_NTPase"/>
</dbReference>
<dbReference type="PROSITE" id="PS50005">
    <property type="entry name" value="TPR"/>
    <property type="match status" value="1"/>
</dbReference>
<feature type="repeat" description="TPR" evidence="5">
    <location>
        <begin position="930"/>
        <end position="963"/>
    </location>
</feature>
<dbReference type="InterPro" id="IPR011009">
    <property type="entry name" value="Kinase-like_dom_sf"/>
</dbReference>
<keyword evidence="9" id="KW-1185">Reference proteome</keyword>
<reference evidence="8 9" key="1">
    <citation type="submission" date="2019-06" db="EMBL/GenBank/DDBJ databases">
        <title>Persicimonas caeni gen. nov., sp. nov., a predatory bacterium isolated from solar saltern.</title>
        <authorList>
            <person name="Wang S."/>
        </authorList>
    </citation>
    <scope>NUCLEOTIDE SEQUENCE [LARGE SCALE GENOMIC DNA]</scope>
    <source>
        <strain evidence="8 9">YN101</strain>
    </source>
</reference>
<dbReference type="InterPro" id="IPR041664">
    <property type="entry name" value="AAA_16"/>
</dbReference>
<dbReference type="Gene3D" id="3.30.200.20">
    <property type="entry name" value="Phosphorylase Kinase, domain 1"/>
    <property type="match status" value="1"/>
</dbReference>
<keyword evidence="1" id="KW-0808">Transferase</keyword>
<keyword evidence="2 6" id="KW-0547">Nucleotide-binding</keyword>
<feature type="domain" description="Protein kinase" evidence="7">
    <location>
        <begin position="15"/>
        <end position="287"/>
    </location>
</feature>
<dbReference type="EMBL" id="CP041186">
    <property type="protein sequence ID" value="QDG49422.1"/>
    <property type="molecule type" value="Genomic_DNA"/>
</dbReference>
<dbReference type="PANTHER" id="PTHR43289">
    <property type="entry name" value="MITOGEN-ACTIVATED PROTEIN KINASE KINASE KINASE 20-RELATED"/>
    <property type="match status" value="1"/>
</dbReference>
<dbReference type="PROSITE" id="PS00107">
    <property type="entry name" value="PROTEIN_KINASE_ATP"/>
    <property type="match status" value="1"/>
</dbReference>
<dbReference type="PANTHER" id="PTHR43289:SF30">
    <property type="entry name" value="NON-SPECIFIC SERINE_THREONINE PROTEIN KINASE"/>
    <property type="match status" value="1"/>
</dbReference>
<dbReference type="Pfam" id="PF13181">
    <property type="entry name" value="TPR_8"/>
    <property type="match status" value="1"/>
</dbReference>
<evidence type="ECO:0000256" key="4">
    <source>
        <dbReference type="ARBA" id="ARBA00022840"/>
    </source>
</evidence>
<dbReference type="SUPFAM" id="SSF52540">
    <property type="entry name" value="P-loop containing nucleoside triphosphate hydrolases"/>
    <property type="match status" value="1"/>
</dbReference>
<dbReference type="Gene3D" id="1.25.40.10">
    <property type="entry name" value="Tetratricopeptide repeat domain"/>
    <property type="match status" value="1"/>
</dbReference>
<organism evidence="8 9">
    <name type="scientific">Persicimonas caeni</name>
    <dbReference type="NCBI Taxonomy" id="2292766"/>
    <lineage>
        <taxon>Bacteria</taxon>
        <taxon>Deltaproteobacteria</taxon>
        <taxon>Bradymonadales</taxon>
        <taxon>Bradymonadaceae</taxon>
        <taxon>Persicimonas</taxon>
    </lineage>
</organism>
<name>A0A4Y6PMC1_PERCE</name>
<keyword evidence="5" id="KW-0802">TPR repeat</keyword>